<feature type="transmembrane region" description="Helical" evidence="1">
    <location>
        <begin position="198"/>
        <end position="223"/>
    </location>
</feature>
<dbReference type="EMBL" id="FOZM01000002">
    <property type="protein sequence ID" value="SFS19453.1"/>
    <property type="molecule type" value="Genomic_DNA"/>
</dbReference>
<feature type="transmembrane region" description="Helical" evidence="1">
    <location>
        <begin position="409"/>
        <end position="427"/>
    </location>
</feature>
<keyword evidence="1" id="KW-1133">Transmembrane helix</keyword>
<dbReference type="AlphaFoldDB" id="A0A1I6MUQ7"/>
<dbReference type="OrthoDB" id="1082056at2"/>
<evidence type="ECO:0000313" key="2">
    <source>
        <dbReference type="EMBL" id="SFS19453.1"/>
    </source>
</evidence>
<name>A0A1I6MUQ7_9RHOB</name>
<feature type="transmembrane region" description="Helical" evidence="1">
    <location>
        <begin position="137"/>
        <end position="156"/>
    </location>
</feature>
<dbReference type="STRING" id="1123755.SAMN05444714_2187"/>
<feature type="transmembrane region" description="Helical" evidence="1">
    <location>
        <begin position="235"/>
        <end position="253"/>
    </location>
</feature>
<feature type="transmembrane region" description="Helical" evidence="1">
    <location>
        <begin position="112"/>
        <end position="131"/>
    </location>
</feature>
<keyword evidence="1" id="KW-0812">Transmembrane</keyword>
<feature type="transmembrane region" description="Helical" evidence="1">
    <location>
        <begin position="297"/>
        <end position="317"/>
    </location>
</feature>
<feature type="transmembrane region" description="Helical" evidence="1">
    <location>
        <begin position="86"/>
        <end position="105"/>
    </location>
</feature>
<feature type="transmembrane region" description="Helical" evidence="1">
    <location>
        <begin position="356"/>
        <end position="375"/>
    </location>
</feature>
<keyword evidence="1" id="KW-0472">Membrane</keyword>
<feature type="transmembrane region" description="Helical" evidence="1">
    <location>
        <begin position="439"/>
        <end position="455"/>
    </location>
</feature>
<keyword evidence="3" id="KW-1185">Reference proteome</keyword>
<protein>
    <recommendedName>
        <fullName evidence="4">4-amino-4-deoxy-L-arabinose transferase</fullName>
    </recommendedName>
</protein>
<feature type="transmembrane region" description="Helical" evidence="1">
    <location>
        <begin position="17"/>
        <end position="41"/>
    </location>
</feature>
<evidence type="ECO:0008006" key="4">
    <source>
        <dbReference type="Google" id="ProtNLM"/>
    </source>
</evidence>
<feature type="transmembrane region" description="Helical" evidence="1">
    <location>
        <begin position="168"/>
        <end position="186"/>
    </location>
</feature>
<organism evidence="2 3">
    <name type="scientific">Yoonia litorea</name>
    <dbReference type="NCBI Taxonomy" id="1123755"/>
    <lineage>
        <taxon>Bacteria</taxon>
        <taxon>Pseudomonadati</taxon>
        <taxon>Pseudomonadota</taxon>
        <taxon>Alphaproteobacteria</taxon>
        <taxon>Rhodobacterales</taxon>
        <taxon>Paracoccaceae</taxon>
        <taxon>Yoonia</taxon>
    </lineage>
</organism>
<accession>A0A1I6MUQ7</accession>
<feature type="transmembrane region" description="Helical" evidence="1">
    <location>
        <begin position="273"/>
        <end position="290"/>
    </location>
</feature>
<dbReference type="Proteomes" id="UP000198926">
    <property type="component" value="Unassembled WGS sequence"/>
</dbReference>
<feature type="transmembrane region" description="Helical" evidence="1">
    <location>
        <begin position="387"/>
        <end position="403"/>
    </location>
</feature>
<evidence type="ECO:0000313" key="3">
    <source>
        <dbReference type="Proteomes" id="UP000198926"/>
    </source>
</evidence>
<dbReference type="RefSeq" id="WP_090208215.1">
    <property type="nucleotide sequence ID" value="NZ_FOZM01000002.1"/>
</dbReference>
<reference evidence="2 3" key="1">
    <citation type="submission" date="2016-10" db="EMBL/GenBank/DDBJ databases">
        <authorList>
            <person name="de Groot N.N."/>
        </authorList>
    </citation>
    <scope>NUCLEOTIDE SEQUENCE [LARGE SCALE GENOMIC DNA]</scope>
    <source>
        <strain evidence="2 3">DSM 29433</strain>
    </source>
</reference>
<evidence type="ECO:0000256" key="1">
    <source>
        <dbReference type="SAM" id="Phobius"/>
    </source>
</evidence>
<sequence>MIHEAKISGRDSKSVKVVFALAMIFCAIFILARAYAIVWFLDGDVLKLDNDSVMRLVTVRSWLEGQPWFDTTEYRLMPPDGVNMHWSRYIDGILGGMMLLLGNFLPAAEAELWAVIIWPVFLSLVLLAVVGSGAYRLFGGVAASFAVLTATTWPVTQQFYFLPGKIDHHNVQIVAIVALTLLVIQPRNPQRSAALSGLIAAFALAIGLETLLFILALGLLLFIRANLVRFQQADRILTGFSGGLFFGSVLFWIGQTAPSDLTRPVCDQLGAPVVSLTLIAFVASVLPIAIAKERIALRWAIGLGTVLVGCAIAWPLLGPCLAGPYGALPDDVRRIIATGITEARPGLSFAAFNPALYFQIVAPVVGAILMGGMLFARRSARVERDSLGILILLAIVGFVASFSQVRLVLMSAPAVPLLVGCGMAALLQRYLRNRSLRDAGILLLVGVLVIAPVLLRDALNQTVFANSPSTAGRLDTDCRVAEDLAALDALEPSIFIGSLNLGPAILFATKHKTVSGPYHRSPDAFANGYTPFRLNEAEMRDWVMQTNATHLILCETSQYGEGFAQQLVEGASADWLIPIRLDAGALLVFEISS</sequence>
<gene>
    <name evidence="2" type="ORF">SAMN05444714_2187</name>
</gene>
<proteinExistence type="predicted"/>